<dbReference type="InterPro" id="IPR011969">
    <property type="entry name" value="Clan_AA_Asp_peptidase_C"/>
</dbReference>
<accession>A0A3D0WDN8</accession>
<dbReference type="NCBIfam" id="TIGR02281">
    <property type="entry name" value="clan_AA_DTGA"/>
    <property type="match status" value="1"/>
</dbReference>
<evidence type="ECO:0000313" key="1">
    <source>
        <dbReference type="EMBL" id="HCB76104.1"/>
    </source>
</evidence>
<organism evidence="1 2">
    <name type="scientific">Sphingomonas bacterium</name>
    <dbReference type="NCBI Taxonomy" id="1895847"/>
    <lineage>
        <taxon>Bacteria</taxon>
        <taxon>Pseudomonadati</taxon>
        <taxon>Pseudomonadota</taxon>
        <taxon>Alphaproteobacteria</taxon>
        <taxon>Sphingomonadales</taxon>
        <taxon>Sphingomonadaceae</taxon>
        <taxon>Sphingomonas</taxon>
    </lineage>
</organism>
<keyword evidence="1" id="KW-0645">Protease</keyword>
<comment type="caution">
    <text evidence="1">The sequence shown here is derived from an EMBL/GenBank/DDBJ whole genome shotgun (WGS) entry which is preliminary data.</text>
</comment>
<dbReference type="InterPro" id="IPR021109">
    <property type="entry name" value="Peptidase_aspartic_dom_sf"/>
</dbReference>
<sequence length="196" mass="20739">MSGDTSVELLWGVGALVLVLSALSARRVSARVIVRNLLGWAAIAGVLFVLFANRDGLILLAERAGLTGQQVSGDTVRIRQSPDGHFYADVRINGTRQQMLIDSGATITALSEDAARAAGITDEADFPVMLATANGPVQARRGVAQTFAIGGLETRDLSVVISPSFGDMSVVGMNFLSRLGSWRVEGSTLILEPKRT</sequence>
<dbReference type="GO" id="GO:0006508">
    <property type="term" value="P:proteolysis"/>
    <property type="evidence" value="ECO:0007669"/>
    <property type="project" value="UniProtKB-KW"/>
</dbReference>
<protein>
    <submittedName>
        <fullName evidence="1">TIGR02281 family clan AA aspartic protease</fullName>
    </submittedName>
</protein>
<proteinExistence type="predicted"/>
<dbReference type="EMBL" id="DOYJ01000221">
    <property type="protein sequence ID" value="HCB76104.1"/>
    <property type="molecule type" value="Genomic_DNA"/>
</dbReference>
<reference evidence="1 2" key="1">
    <citation type="journal article" date="2018" name="Nat. Biotechnol.">
        <title>A standardized bacterial taxonomy based on genome phylogeny substantially revises the tree of life.</title>
        <authorList>
            <person name="Parks D.H."/>
            <person name="Chuvochina M."/>
            <person name="Waite D.W."/>
            <person name="Rinke C."/>
            <person name="Skarshewski A."/>
            <person name="Chaumeil P.A."/>
            <person name="Hugenholtz P."/>
        </authorList>
    </citation>
    <scope>NUCLEOTIDE SEQUENCE [LARGE SCALE GENOMIC DNA]</scope>
    <source>
        <strain evidence="1">UBA9015</strain>
    </source>
</reference>
<dbReference type="Proteomes" id="UP000262699">
    <property type="component" value="Unassembled WGS sequence"/>
</dbReference>
<gene>
    <name evidence="1" type="ORF">DEP91_07990</name>
</gene>
<dbReference type="PROSITE" id="PS00141">
    <property type="entry name" value="ASP_PROTEASE"/>
    <property type="match status" value="1"/>
</dbReference>
<dbReference type="InterPro" id="IPR001969">
    <property type="entry name" value="Aspartic_peptidase_AS"/>
</dbReference>
<name>A0A3D0WDN8_9SPHN</name>
<dbReference type="GO" id="GO:0004190">
    <property type="term" value="F:aspartic-type endopeptidase activity"/>
    <property type="evidence" value="ECO:0007669"/>
    <property type="project" value="InterPro"/>
</dbReference>
<dbReference type="InterPro" id="IPR034122">
    <property type="entry name" value="Retropepsin-like_bacterial"/>
</dbReference>
<dbReference type="CDD" id="cd05483">
    <property type="entry name" value="retropepsin_like_bacteria"/>
    <property type="match status" value="1"/>
</dbReference>
<keyword evidence="1" id="KW-0378">Hydrolase</keyword>
<dbReference type="AlphaFoldDB" id="A0A3D0WDN8"/>
<dbReference type="SUPFAM" id="SSF50630">
    <property type="entry name" value="Acid proteases"/>
    <property type="match status" value="1"/>
</dbReference>
<dbReference type="Gene3D" id="2.40.70.10">
    <property type="entry name" value="Acid Proteases"/>
    <property type="match status" value="1"/>
</dbReference>
<evidence type="ECO:0000313" key="2">
    <source>
        <dbReference type="Proteomes" id="UP000262699"/>
    </source>
</evidence>
<dbReference type="Pfam" id="PF13975">
    <property type="entry name" value="gag-asp_proteas"/>
    <property type="match status" value="1"/>
</dbReference>